<gene>
    <name evidence="5" type="ORF">ENV52_12660</name>
</gene>
<dbReference type="PROSITE" id="PS51379">
    <property type="entry name" value="4FE4S_FER_2"/>
    <property type="match status" value="1"/>
</dbReference>
<dbReference type="PANTHER" id="PTHR43312">
    <property type="entry name" value="D-THREO-ALDOSE 1-DEHYDROGENASE"/>
    <property type="match status" value="1"/>
</dbReference>
<evidence type="ECO:0000256" key="2">
    <source>
        <dbReference type="ARBA" id="ARBA00023004"/>
    </source>
</evidence>
<evidence type="ECO:0000256" key="3">
    <source>
        <dbReference type="ARBA" id="ARBA00023014"/>
    </source>
</evidence>
<dbReference type="AlphaFoldDB" id="A0A7V6A626"/>
<accession>A0A7V6A626</accession>
<dbReference type="Pfam" id="PF00248">
    <property type="entry name" value="Aldo_ket_red"/>
    <property type="match status" value="1"/>
</dbReference>
<evidence type="ECO:0000256" key="1">
    <source>
        <dbReference type="ARBA" id="ARBA00022723"/>
    </source>
</evidence>
<feature type="domain" description="4Fe-4S ferredoxin-type" evidence="4">
    <location>
        <begin position="298"/>
        <end position="328"/>
    </location>
</feature>
<dbReference type="InterPro" id="IPR036812">
    <property type="entry name" value="NAD(P)_OxRdtase_dom_sf"/>
</dbReference>
<protein>
    <submittedName>
        <fullName evidence="5">Aldo/keto reductase</fullName>
    </submittedName>
</protein>
<keyword evidence="2" id="KW-0408">Iron</keyword>
<comment type="caution">
    <text evidence="5">The sequence shown here is derived from an EMBL/GenBank/DDBJ whole genome shotgun (WGS) entry which is preliminary data.</text>
</comment>
<evidence type="ECO:0000259" key="4">
    <source>
        <dbReference type="PROSITE" id="PS51379"/>
    </source>
</evidence>
<dbReference type="SUPFAM" id="SSF51430">
    <property type="entry name" value="NAD(P)-linked oxidoreductase"/>
    <property type="match status" value="1"/>
</dbReference>
<dbReference type="PANTHER" id="PTHR43312:SF1">
    <property type="entry name" value="NADP-DEPENDENT OXIDOREDUCTASE DOMAIN-CONTAINING PROTEIN"/>
    <property type="match status" value="1"/>
</dbReference>
<organism evidence="5">
    <name type="scientific">Desulfobacca acetoxidans</name>
    <dbReference type="NCBI Taxonomy" id="60893"/>
    <lineage>
        <taxon>Bacteria</taxon>
        <taxon>Pseudomonadati</taxon>
        <taxon>Thermodesulfobacteriota</taxon>
        <taxon>Desulfobaccia</taxon>
        <taxon>Desulfobaccales</taxon>
        <taxon>Desulfobaccaceae</taxon>
        <taxon>Desulfobacca</taxon>
    </lineage>
</organism>
<dbReference type="InterPro" id="IPR053135">
    <property type="entry name" value="AKR2_Oxidoreductase"/>
</dbReference>
<dbReference type="GO" id="GO:0051536">
    <property type="term" value="F:iron-sulfur cluster binding"/>
    <property type="evidence" value="ECO:0007669"/>
    <property type="project" value="UniProtKB-KW"/>
</dbReference>
<keyword evidence="3" id="KW-0411">Iron-sulfur</keyword>
<proteinExistence type="predicted"/>
<dbReference type="InterPro" id="IPR017900">
    <property type="entry name" value="4Fe4S_Fe_S_CS"/>
</dbReference>
<dbReference type="InterPro" id="IPR023210">
    <property type="entry name" value="NADP_OxRdtase_dom"/>
</dbReference>
<reference evidence="5" key="1">
    <citation type="journal article" date="2020" name="mSystems">
        <title>Genome- and Community-Level Interaction Insights into Carbon Utilization and Element Cycling Functions of Hydrothermarchaeota in Hydrothermal Sediment.</title>
        <authorList>
            <person name="Zhou Z."/>
            <person name="Liu Y."/>
            <person name="Xu W."/>
            <person name="Pan J."/>
            <person name="Luo Z.H."/>
            <person name="Li M."/>
        </authorList>
    </citation>
    <scope>NUCLEOTIDE SEQUENCE [LARGE SCALE GENOMIC DNA]</scope>
    <source>
        <strain evidence="5">SpSt-767</strain>
    </source>
</reference>
<evidence type="ECO:0000313" key="5">
    <source>
        <dbReference type="EMBL" id="HHS30538.1"/>
    </source>
</evidence>
<sequence length="347" mass="38272">MRYVTLGKTGMKVSEVGFGGIPIIRLSMEEAVAVLHRAMDRGVTLFDTANMYMDSEDKFGRALAGERQRLVIATKSIKRDRAGVEADIHQSLTKMRTDYLDLFQFHQVSQEDHLKAITGPGGALEGAIAAQKVGKIRHLGVTSHSLEMAVRLVNMDIFSTIQFPFNFIEEAAAEALHPACRAAGVGIMAMKPFCGGLVDNAAVAFAYLRQYPDIIPLPGWDTVAGVDEVLDLYEQENVVSPEILAAMARYREELGDKFCRRCEYCQPCPQGVMITPAMLYGIVAHRMGPAKAAAFAAKTGTMETVKQCIECRECEARCPYGLPIADTIHHHLALYEEHCRVSQESEE</sequence>
<dbReference type="PROSITE" id="PS00198">
    <property type="entry name" value="4FE4S_FER_1"/>
    <property type="match status" value="1"/>
</dbReference>
<dbReference type="GO" id="GO:0046872">
    <property type="term" value="F:metal ion binding"/>
    <property type="evidence" value="ECO:0007669"/>
    <property type="project" value="UniProtKB-KW"/>
</dbReference>
<keyword evidence="1" id="KW-0479">Metal-binding</keyword>
<dbReference type="CDD" id="cd19100">
    <property type="entry name" value="AKR_unchar"/>
    <property type="match status" value="1"/>
</dbReference>
<dbReference type="InterPro" id="IPR017896">
    <property type="entry name" value="4Fe4S_Fe-S-bd"/>
</dbReference>
<name>A0A7V6A626_9BACT</name>
<dbReference type="SUPFAM" id="SSF46548">
    <property type="entry name" value="alpha-helical ferredoxin"/>
    <property type="match status" value="1"/>
</dbReference>
<dbReference type="Gene3D" id="3.20.20.100">
    <property type="entry name" value="NADP-dependent oxidoreductase domain"/>
    <property type="match status" value="1"/>
</dbReference>
<dbReference type="EMBL" id="DTGR01000199">
    <property type="protein sequence ID" value="HHS30538.1"/>
    <property type="molecule type" value="Genomic_DNA"/>
</dbReference>
<dbReference type="Pfam" id="PF13534">
    <property type="entry name" value="Fer4_17"/>
    <property type="match status" value="1"/>
</dbReference>